<feature type="binding site" evidence="10">
    <location>
        <position position="544"/>
    </location>
    <ligand>
        <name>Ca(2+)</name>
        <dbReference type="ChEBI" id="CHEBI:29108"/>
    </ligand>
</feature>
<comment type="similarity">
    <text evidence="3 12">Belongs to the glycosyl hydrolase 47 family.</text>
</comment>
<dbReference type="GO" id="GO:0005783">
    <property type="term" value="C:endoplasmic reticulum"/>
    <property type="evidence" value="ECO:0007669"/>
    <property type="project" value="TreeGrafter"/>
</dbReference>
<organism evidence="15 16">
    <name type="scientific">Basidiobolus meristosporus CBS 931.73</name>
    <dbReference type="NCBI Taxonomy" id="1314790"/>
    <lineage>
        <taxon>Eukaryota</taxon>
        <taxon>Fungi</taxon>
        <taxon>Fungi incertae sedis</taxon>
        <taxon>Zoopagomycota</taxon>
        <taxon>Entomophthoromycotina</taxon>
        <taxon>Basidiobolomycetes</taxon>
        <taxon>Basidiobolales</taxon>
        <taxon>Basidiobolaceae</taxon>
        <taxon>Basidiobolus</taxon>
    </lineage>
</organism>
<dbReference type="InterPro" id="IPR050749">
    <property type="entry name" value="Glycosyl_Hydrolase_47"/>
</dbReference>
<keyword evidence="7 11" id="KW-1015">Disulfide bond</keyword>
<dbReference type="GO" id="GO:0005975">
    <property type="term" value="P:carbohydrate metabolic process"/>
    <property type="evidence" value="ECO:0007669"/>
    <property type="project" value="InterPro"/>
</dbReference>
<comment type="catalytic activity">
    <reaction evidence="8">
        <text>N(4)-(alpha-D-Man-(1-&gt;2)-alpha-D-Man-(1-&gt;2)-alpha-D-Man-(1-&gt;3)-[alpha-D-Man-(1-&gt;3)-[alpha-D-Man-(1-&gt;2)-alpha-D-Man-(1-&gt;6)]-alpha-D-Man-(1-&gt;6)]-beta-D-Man-(1-&gt;4)-beta-D-GlcNAc-(1-&gt;4)-beta-D-GlcNAc)-L-asparaginyl-[protein] (N-glucan mannose isomer 8A1,2,3B1,3) + 3 H2O = N(4)-(alpha-D-Man-(1-&gt;3)-[alpha-D-Man-(1-&gt;3)-[alpha-D-Man-(1-&gt;6)]-alpha-D-Man-(1-&gt;6)]-beta-D-Man-(1-&gt;4)-beta-D-GlcNAc-(1-&gt;4)-beta-D-GlcNAc)-L-asparaginyl-[protein] (N-glucan mannose isomer 5A1,2) + 3 beta-D-mannose</text>
        <dbReference type="Rhea" id="RHEA:56028"/>
        <dbReference type="Rhea" id="RHEA-COMP:14358"/>
        <dbReference type="Rhea" id="RHEA-COMP:14367"/>
        <dbReference type="ChEBI" id="CHEBI:15377"/>
        <dbReference type="ChEBI" id="CHEBI:28563"/>
        <dbReference type="ChEBI" id="CHEBI:59087"/>
        <dbReference type="ChEBI" id="CHEBI:60628"/>
        <dbReference type="EC" id="3.2.1.113"/>
    </reaction>
</comment>
<evidence type="ECO:0000256" key="5">
    <source>
        <dbReference type="ARBA" id="ARBA00022801"/>
    </source>
</evidence>
<keyword evidence="12 15" id="KW-0326">Glycosidase</keyword>
<feature type="disulfide bond" evidence="11">
    <location>
        <begin position="378"/>
        <end position="407"/>
    </location>
</feature>
<keyword evidence="14" id="KW-1133">Transmembrane helix</keyword>
<dbReference type="Pfam" id="PF01532">
    <property type="entry name" value="Glyco_hydro_47"/>
    <property type="match status" value="1"/>
</dbReference>
<accession>A0A1Y1YCT9</accession>
<keyword evidence="14" id="KW-0812">Transmembrane</keyword>
<dbReference type="GO" id="GO:0005509">
    <property type="term" value="F:calcium ion binding"/>
    <property type="evidence" value="ECO:0007669"/>
    <property type="project" value="InterPro"/>
</dbReference>
<reference evidence="15 16" key="1">
    <citation type="submission" date="2016-07" db="EMBL/GenBank/DDBJ databases">
        <title>Pervasive Adenine N6-methylation of Active Genes in Fungi.</title>
        <authorList>
            <consortium name="DOE Joint Genome Institute"/>
            <person name="Mondo S.J."/>
            <person name="Dannebaum R.O."/>
            <person name="Kuo R.C."/>
            <person name="Labutti K."/>
            <person name="Haridas S."/>
            <person name="Kuo A."/>
            <person name="Salamov A."/>
            <person name="Ahrendt S.R."/>
            <person name="Lipzen A."/>
            <person name="Sullivan W."/>
            <person name="Andreopoulos W.B."/>
            <person name="Clum A."/>
            <person name="Lindquist E."/>
            <person name="Daum C."/>
            <person name="Ramamoorthy G.K."/>
            <person name="Gryganskyi A."/>
            <person name="Culley D."/>
            <person name="Magnuson J.K."/>
            <person name="James T.Y."/>
            <person name="O'Malley M.A."/>
            <person name="Stajich J.E."/>
            <person name="Spatafora J.W."/>
            <person name="Visel A."/>
            <person name="Grigoriev I.V."/>
        </authorList>
    </citation>
    <scope>NUCLEOTIDE SEQUENCE [LARGE SCALE GENOMIC DNA]</scope>
    <source>
        <strain evidence="15 16">CBS 931.73</strain>
    </source>
</reference>
<evidence type="ECO:0000256" key="14">
    <source>
        <dbReference type="SAM" id="Phobius"/>
    </source>
</evidence>
<keyword evidence="16" id="KW-1185">Reference proteome</keyword>
<dbReference type="GO" id="GO:0016020">
    <property type="term" value="C:membrane"/>
    <property type="evidence" value="ECO:0007669"/>
    <property type="project" value="InterPro"/>
</dbReference>
<evidence type="ECO:0000256" key="10">
    <source>
        <dbReference type="PIRSR" id="PIRSR601382-2"/>
    </source>
</evidence>
<dbReference type="InParanoid" id="A0A1Y1YCT9"/>
<feature type="region of interest" description="Disordered" evidence="13">
    <location>
        <begin position="52"/>
        <end position="76"/>
    </location>
</feature>
<evidence type="ECO:0000256" key="3">
    <source>
        <dbReference type="ARBA" id="ARBA00007658"/>
    </source>
</evidence>
<evidence type="ECO:0000256" key="7">
    <source>
        <dbReference type="ARBA" id="ARBA00023157"/>
    </source>
</evidence>
<feature type="transmembrane region" description="Helical" evidence="14">
    <location>
        <begin position="30"/>
        <end position="47"/>
    </location>
</feature>
<dbReference type="InterPro" id="IPR036026">
    <property type="entry name" value="Seven-hairpin_glycosidases"/>
</dbReference>
<comment type="caution">
    <text evidence="15">The sequence shown here is derived from an EMBL/GenBank/DDBJ whole genome shotgun (WGS) entry which is preliminary data.</text>
</comment>
<evidence type="ECO:0000256" key="12">
    <source>
        <dbReference type="RuleBase" id="RU361193"/>
    </source>
</evidence>
<evidence type="ECO:0000256" key="6">
    <source>
        <dbReference type="ARBA" id="ARBA00022837"/>
    </source>
</evidence>
<dbReference type="EC" id="3.2.1.-" evidence="12"/>
<keyword evidence="6 10" id="KW-0106">Calcium</keyword>
<keyword evidence="5 12" id="KW-0378">Hydrolase</keyword>
<keyword evidence="4 10" id="KW-0479">Metal-binding</keyword>
<dbReference type="AlphaFoldDB" id="A0A1Y1YCT9"/>
<evidence type="ECO:0000256" key="13">
    <source>
        <dbReference type="SAM" id="MobiDB-lite"/>
    </source>
</evidence>
<dbReference type="Gene3D" id="1.50.10.10">
    <property type="match status" value="1"/>
</dbReference>
<dbReference type="InterPro" id="IPR001382">
    <property type="entry name" value="Glyco_hydro_47"/>
</dbReference>
<evidence type="ECO:0000313" key="16">
    <source>
        <dbReference type="Proteomes" id="UP000193498"/>
    </source>
</evidence>
<evidence type="ECO:0000256" key="1">
    <source>
        <dbReference type="ARBA" id="ARBA00001913"/>
    </source>
</evidence>
<gene>
    <name evidence="15" type="ORF">K493DRAFT_260128</name>
</gene>
<name>A0A1Y1YCT9_9FUNG</name>
<dbReference type="STRING" id="1314790.A0A1Y1YCT9"/>
<keyword evidence="14" id="KW-0472">Membrane</keyword>
<evidence type="ECO:0000313" key="15">
    <source>
        <dbReference type="EMBL" id="ORX95840.1"/>
    </source>
</evidence>
<comment type="pathway">
    <text evidence="2">Protein modification; protein glycosylation.</text>
</comment>
<dbReference type="GO" id="GO:0004571">
    <property type="term" value="F:mannosyl-oligosaccharide 1,2-alpha-mannosidase activity"/>
    <property type="evidence" value="ECO:0007669"/>
    <property type="project" value="UniProtKB-EC"/>
</dbReference>
<sequence>MSNLPSHSKDTRGSPYLRVFNPKILLRRRFLAFVIFSILCILLIYRNDNSSFGSSPSENPVAKEVEKTGENSYPLSTESKLVNPADKLYESAEHKALTLERQKRIKSDMLSTWTVYFKNTFGQDEINPSTKEGRQSHNGWGVTVVDSLDTLLVLSSQYDYIQAKQHIKNMTFPDSSELSLFETTRRYAGGLLGAYDLMQDAIMIEKVNELGKILVQAFDSPSGIPYTTINLMSRKATPTNSTEGSLLGEIGGIQIEFKRLAQVTGNRNFLEQSKNVISLIRQQPTRIPGLYPQSIDPSTGEFQSQVVSLEKRGHLFYDTLLKQFLFSLNMMDQYRDMYEQSMDSLHEHLIYRDAQGRTFLSSLDEDGSQMHTMNHEACAVPGMLALGAHTLKRTKDLQVAQELMQTCIDMADATTTGLPPSRIRWAPEHPSDTLTLEQRSQLHTLGFYLTEKEYQLWPEMTESLFLLYRVTSDRKYQEAGWKFYLALQKYCKAKYGFSGLTDTNDELSKDNRMESQFLAKTMKYLYLLFTPNDFLPIDEYLFTSGGHIIRIPRT</sequence>
<evidence type="ECO:0000256" key="2">
    <source>
        <dbReference type="ARBA" id="ARBA00004922"/>
    </source>
</evidence>
<dbReference type="PRINTS" id="PR00747">
    <property type="entry name" value="GLYHDRLASE47"/>
</dbReference>
<evidence type="ECO:0000256" key="8">
    <source>
        <dbReference type="ARBA" id="ARBA00047669"/>
    </source>
</evidence>
<evidence type="ECO:0000256" key="11">
    <source>
        <dbReference type="PIRSR" id="PIRSR601382-3"/>
    </source>
</evidence>
<proteinExistence type="inferred from homology"/>
<dbReference type="OrthoDB" id="8118055at2759"/>
<dbReference type="PANTHER" id="PTHR11742:SF55">
    <property type="entry name" value="ENDOPLASMIC RETICULUM MANNOSYL-OLIGOSACCHARIDE 1,2-ALPHA-MANNOSIDASE"/>
    <property type="match status" value="1"/>
</dbReference>
<evidence type="ECO:0000256" key="9">
    <source>
        <dbReference type="ARBA" id="ARBA00048605"/>
    </source>
</evidence>
<dbReference type="GO" id="GO:0036503">
    <property type="term" value="P:ERAD pathway"/>
    <property type="evidence" value="ECO:0007669"/>
    <property type="project" value="UniProtKB-ARBA"/>
</dbReference>
<protein>
    <recommendedName>
        <fullName evidence="12">alpha-1,2-Mannosidase</fullName>
        <ecNumber evidence="12">3.2.1.-</ecNumber>
    </recommendedName>
</protein>
<evidence type="ECO:0000256" key="4">
    <source>
        <dbReference type="ARBA" id="ARBA00022723"/>
    </source>
</evidence>
<dbReference type="PANTHER" id="PTHR11742">
    <property type="entry name" value="MANNOSYL-OLIGOSACCHARIDE ALPHA-1,2-MANNOSIDASE-RELATED"/>
    <property type="match status" value="1"/>
</dbReference>
<comment type="catalytic activity">
    <reaction evidence="9">
        <text>N(4)-(alpha-D-Man-(1-&gt;2)-alpha-D-Man-(1-&gt;2)-alpha-D-Man-(1-&gt;3)-[alpha-D-Man-(1-&gt;2)-alpha-D-Man-(1-&gt;3)-[alpha-D-Man-(1-&gt;2)-alpha-D-Man-(1-&gt;6)]-alpha-D-Man-(1-&gt;6)]-beta-D-Man-(1-&gt;4)-beta-D-GlcNAc-(1-&gt;4)-beta-D-GlcNAc)-L-asparaginyl-[protein] (N-glucan mannose isomer 9A1,2,3B1,2,3) + 4 H2O = N(4)-(alpha-D-Man-(1-&gt;3)-[alpha-D-Man-(1-&gt;3)-[alpha-D-Man-(1-&gt;6)]-alpha-D-Man-(1-&gt;6)]-beta-D-Man-(1-&gt;4)-beta-D-GlcNAc-(1-&gt;4)-beta-D-GlcNAc)-L-asparaginyl-[protein] (N-glucan mannose isomer 5A1,2) + 4 beta-D-mannose</text>
        <dbReference type="Rhea" id="RHEA:56008"/>
        <dbReference type="Rhea" id="RHEA-COMP:14356"/>
        <dbReference type="Rhea" id="RHEA-COMP:14367"/>
        <dbReference type="ChEBI" id="CHEBI:15377"/>
        <dbReference type="ChEBI" id="CHEBI:28563"/>
        <dbReference type="ChEBI" id="CHEBI:59087"/>
        <dbReference type="ChEBI" id="CHEBI:139493"/>
        <dbReference type="EC" id="3.2.1.113"/>
    </reaction>
</comment>
<dbReference type="SUPFAM" id="SSF48225">
    <property type="entry name" value="Seven-hairpin glycosidases"/>
    <property type="match status" value="1"/>
</dbReference>
<dbReference type="InterPro" id="IPR012341">
    <property type="entry name" value="6hp_glycosidase-like_sf"/>
</dbReference>
<dbReference type="Proteomes" id="UP000193498">
    <property type="component" value="Unassembled WGS sequence"/>
</dbReference>
<comment type="cofactor">
    <cofactor evidence="1 10">
        <name>Ca(2+)</name>
        <dbReference type="ChEBI" id="CHEBI:29108"/>
    </cofactor>
</comment>
<dbReference type="EMBL" id="MCFE01000166">
    <property type="protein sequence ID" value="ORX95840.1"/>
    <property type="molecule type" value="Genomic_DNA"/>
</dbReference>